<accession>A0A1A8XES1</accession>
<dbReference type="Proteomes" id="UP000078546">
    <property type="component" value="Unassembled WGS sequence"/>
</dbReference>
<dbReference type="EMBL" id="FLQV01003805">
    <property type="protein sequence ID" value="SBT02848.1"/>
    <property type="molecule type" value="Genomic_DNA"/>
</dbReference>
<evidence type="ECO:0000313" key="2">
    <source>
        <dbReference type="Proteomes" id="UP000078546"/>
    </source>
</evidence>
<reference evidence="2" key="1">
    <citation type="submission" date="2016-05" db="EMBL/GenBank/DDBJ databases">
        <authorList>
            <person name="Naeem Raeece"/>
        </authorList>
    </citation>
    <scope>NUCLEOTIDE SEQUENCE [LARGE SCALE GENOMIC DNA]</scope>
</reference>
<proteinExistence type="predicted"/>
<gene>
    <name evidence="1" type="ORF">POVCU1_081430</name>
</gene>
<dbReference type="AlphaFoldDB" id="A0A1A8XES1"/>
<protein>
    <submittedName>
        <fullName evidence="1">Uncharacterized protein</fullName>
    </submittedName>
</protein>
<sequence length="73" mass="8748">MGKTSLLQIYFPIIRLSFCARYMELREVFLESYEDKTYIKENIALEMQVNDVRVVSFCSSKKNKKRSERLRGF</sequence>
<name>A0A1A8XES1_PLAOA</name>
<organism evidence="1 2">
    <name type="scientific">Plasmodium ovale curtisi</name>
    <dbReference type="NCBI Taxonomy" id="864141"/>
    <lineage>
        <taxon>Eukaryota</taxon>
        <taxon>Sar</taxon>
        <taxon>Alveolata</taxon>
        <taxon>Apicomplexa</taxon>
        <taxon>Aconoidasida</taxon>
        <taxon>Haemosporida</taxon>
        <taxon>Plasmodiidae</taxon>
        <taxon>Plasmodium</taxon>
        <taxon>Plasmodium (Plasmodium)</taxon>
    </lineage>
</organism>
<evidence type="ECO:0000313" key="1">
    <source>
        <dbReference type="EMBL" id="SBT02848.1"/>
    </source>
</evidence>